<evidence type="ECO:0000259" key="8">
    <source>
        <dbReference type="PROSITE" id="PS50102"/>
    </source>
</evidence>
<dbReference type="InterPro" id="IPR000504">
    <property type="entry name" value="RRM_dom"/>
</dbReference>
<dbReference type="OrthoDB" id="1099063at2759"/>
<feature type="domain" description="RRM" evidence="8">
    <location>
        <begin position="4"/>
        <end position="74"/>
    </location>
</feature>
<evidence type="ECO:0000256" key="4">
    <source>
        <dbReference type="ARBA" id="ARBA00022884"/>
    </source>
</evidence>
<dbReference type="CDD" id="cd12339">
    <property type="entry name" value="RRM2_SRSF1_4_like"/>
    <property type="match status" value="1"/>
</dbReference>
<evidence type="ECO:0000256" key="1">
    <source>
        <dbReference type="ARBA" id="ARBA00004123"/>
    </source>
</evidence>
<comment type="subcellular location">
    <subcellularLocation>
        <location evidence="1">Nucleus</location>
    </subcellularLocation>
</comment>
<protein>
    <submittedName>
        <fullName evidence="9">Splicing factor</fullName>
    </submittedName>
</protein>
<dbReference type="GO" id="GO:0003729">
    <property type="term" value="F:mRNA binding"/>
    <property type="evidence" value="ECO:0007669"/>
    <property type="project" value="TreeGrafter"/>
</dbReference>
<dbReference type="Pfam" id="PF00076">
    <property type="entry name" value="RRM_1"/>
    <property type="match status" value="2"/>
</dbReference>
<dbReference type="FunCoup" id="F2UNM0">
    <property type="interactions" value="2119"/>
</dbReference>
<dbReference type="PANTHER" id="PTHR23003">
    <property type="entry name" value="RNA RECOGNITION MOTIF RRM DOMAIN CONTAINING PROTEIN"/>
    <property type="match status" value="1"/>
</dbReference>
<keyword evidence="5" id="KW-0539">Nucleus</keyword>
<keyword evidence="2" id="KW-0507">mRNA processing</keyword>
<feature type="compositionally biased region" description="Basic and acidic residues" evidence="7">
    <location>
        <begin position="163"/>
        <end position="179"/>
    </location>
</feature>
<dbReference type="GeneID" id="16069854"/>
<reference evidence="9" key="1">
    <citation type="submission" date="2009-08" db="EMBL/GenBank/DDBJ databases">
        <title>Annotation of Salpingoeca rosetta.</title>
        <authorList>
            <consortium name="The Broad Institute Genome Sequencing Platform"/>
            <person name="Russ C."/>
            <person name="Cuomo C."/>
            <person name="Burger G."/>
            <person name="Gray M.W."/>
            <person name="Holland P.W.H."/>
            <person name="King N."/>
            <person name="Lang F.B.F."/>
            <person name="Roger A.J."/>
            <person name="Ruiz-Trillo I."/>
            <person name="Young S.K."/>
            <person name="Zeng Q."/>
            <person name="Gargeya S."/>
            <person name="Alvarado L."/>
            <person name="Berlin A."/>
            <person name="Chapman S.B."/>
            <person name="Chen Z."/>
            <person name="Freedman E."/>
            <person name="Gellesch M."/>
            <person name="Goldberg J."/>
            <person name="Griggs A."/>
            <person name="Gujja S."/>
            <person name="Heilman E."/>
            <person name="Heiman D."/>
            <person name="Howarth C."/>
            <person name="Mehta T."/>
            <person name="Neiman D."/>
            <person name="Pearson M."/>
            <person name="Roberts A."/>
            <person name="Saif S."/>
            <person name="Shea T."/>
            <person name="Shenoy N."/>
            <person name="Sisk P."/>
            <person name="Stolte C."/>
            <person name="Sykes S."/>
            <person name="White J."/>
            <person name="Yandava C."/>
            <person name="Haas B."/>
            <person name="Nusbaum C."/>
            <person name="Birren B."/>
        </authorList>
    </citation>
    <scope>NUCLEOTIDE SEQUENCE [LARGE SCALE GENOMIC DNA]</scope>
    <source>
        <strain evidence="9">ATCC 50818</strain>
    </source>
</reference>
<dbReference type="EMBL" id="GL832984">
    <property type="protein sequence ID" value="EGD79225.1"/>
    <property type="molecule type" value="Genomic_DNA"/>
</dbReference>
<evidence type="ECO:0000256" key="5">
    <source>
        <dbReference type="ARBA" id="ARBA00023242"/>
    </source>
</evidence>
<sequence length="255" mass="29875">MSRRRIYVGNLPYDIREREIDDLFYKFGRIEEITIKGPYAFVSFEDSRDAEDAVRRRDGYEFGGGRLRVEFANGGRRERGARAFNGQHSEFRLRVSNLPRTASWQDVKDFCREAGEVLFAEVFHDGTGLVEFRREDDMEWALRNLNERKLRSHLGDSDIVTLVEDRGEGGPPPPRDDRSPRRRSLSPRPRSPSPRRRSPSPRRRSPSPRRRSPSPRRRSPSPRPRSPSPRRDDDDRRRSRSPSPRRDDAPEPRQD</sequence>
<dbReference type="CDD" id="cd12338">
    <property type="entry name" value="RRM1_SRSF1_like"/>
    <property type="match status" value="1"/>
</dbReference>
<dbReference type="GO" id="GO:0006397">
    <property type="term" value="P:mRNA processing"/>
    <property type="evidence" value="ECO:0007669"/>
    <property type="project" value="UniProtKB-KW"/>
</dbReference>
<evidence type="ECO:0000313" key="9">
    <source>
        <dbReference type="EMBL" id="EGD79225.1"/>
    </source>
</evidence>
<keyword evidence="4 6" id="KW-0694">RNA-binding</keyword>
<dbReference type="GO" id="GO:0005737">
    <property type="term" value="C:cytoplasm"/>
    <property type="evidence" value="ECO:0007669"/>
    <property type="project" value="TreeGrafter"/>
</dbReference>
<evidence type="ECO:0000256" key="3">
    <source>
        <dbReference type="ARBA" id="ARBA00022737"/>
    </source>
</evidence>
<dbReference type="Gene3D" id="3.30.70.330">
    <property type="match status" value="2"/>
</dbReference>
<dbReference type="STRING" id="946362.F2UNM0"/>
<organism evidence="10">
    <name type="scientific">Salpingoeca rosetta (strain ATCC 50818 / BSB-021)</name>
    <dbReference type="NCBI Taxonomy" id="946362"/>
    <lineage>
        <taxon>Eukaryota</taxon>
        <taxon>Choanoflagellata</taxon>
        <taxon>Craspedida</taxon>
        <taxon>Salpingoecidae</taxon>
        <taxon>Salpingoeca</taxon>
    </lineage>
</organism>
<feature type="domain" description="RRM" evidence="8">
    <location>
        <begin position="91"/>
        <end position="165"/>
    </location>
</feature>
<gene>
    <name evidence="9" type="ORF">PTSG_09945</name>
</gene>
<dbReference type="PROSITE" id="PS50102">
    <property type="entry name" value="RRM"/>
    <property type="match status" value="2"/>
</dbReference>
<feature type="compositionally biased region" description="Basic and acidic residues" evidence="7">
    <location>
        <begin position="244"/>
        <end position="255"/>
    </location>
</feature>
<feature type="compositionally biased region" description="Basic residues" evidence="7">
    <location>
        <begin position="193"/>
        <end position="220"/>
    </location>
</feature>
<keyword evidence="3" id="KW-0677">Repeat</keyword>
<dbReference type="OMA" id="PREPAYP"/>
<dbReference type="AlphaFoldDB" id="F2UNM0"/>
<proteinExistence type="predicted"/>
<dbReference type="InterPro" id="IPR050374">
    <property type="entry name" value="RRT5_SRSF_SR"/>
</dbReference>
<evidence type="ECO:0000313" key="10">
    <source>
        <dbReference type="Proteomes" id="UP000007799"/>
    </source>
</evidence>
<dbReference type="RefSeq" id="XP_004989310.1">
    <property type="nucleotide sequence ID" value="XM_004989253.1"/>
</dbReference>
<dbReference type="InParanoid" id="F2UNM0"/>
<accession>F2UNM0</accession>
<dbReference type="InterPro" id="IPR035979">
    <property type="entry name" value="RBD_domain_sf"/>
</dbReference>
<feature type="region of interest" description="Disordered" evidence="7">
    <location>
        <begin position="161"/>
        <end position="255"/>
    </location>
</feature>
<keyword evidence="10" id="KW-1185">Reference proteome</keyword>
<dbReference type="InterPro" id="IPR012677">
    <property type="entry name" value="Nucleotide-bd_a/b_plait_sf"/>
</dbReference>
<evidence type="ECO:0000256" key="7">
    <source>
        <dbReference type="SAM" id="MobiDB-lite"/>
    </source>
</evidence>
<dbReference type="PANTHER" id="PTHR23003:SF62">
    <property type="entry name" value="SERINE_ARGININE (SR)-TYPE SHUTTLING MRNA BINDING PROTEIN NPL3"/>
    <property type="match status" value="1"/>
</dbReference>
<dbReference type="GO" id="GO:0005634">
    <property type="term" value="C:nucleus"/>
    <property type="evidence" value="ECO:0007669"/>
    <property type="project" value="UniProtKB-SubCell"/>
</dbReference>
<dbReference type="SUPFAM" id="SSF54928">
    <property type="entry name" value="RNA-binding domain, RBD"/>
    <property type="match status" value="1"/>
</dbReference>
<evidence type="ECO:0000256" key="2">
    <source>
        <dbReference type="ARBA" id="ARBA00022664"/>
    </source>
</evidence>
<dbReference type="eggNOG" id="KOG0105">
    <property type="taxonomic scope" value="Eukaryota"/>
</dbReference>
<evidence type="ECO:0000256" key="6">
    <source>
        <dbReference type="PROSITE-ProRule" id="PRU00176"/>
    </source>
</evidence>
<dbReference type="SMART" id="SM00360">
    <property type="entry name" value="RRM"/>
    <property type="match status" value="2"/>
</dbReference>
<name>F2UNM0_SALR5</name>
<dbReference type="KEGG" id="sre:PTSG_09945"/>
<dbReference type="Proteomes" id="UP000007799">
    <property type="component" value="Unassembled WGS sequence"/>
</dbReference>